<gene>
    <name evidence="3" type="ORF">B0H63DRAFT_103277</name>
</gene>
<evidence type="ECO:0000313" key="3">
    <source>
        <dbReference type="EMBL" id="KAK3389714.1"/>
    </source>
</evidence>
<dbReference type="AlphaFoldDB" id="A0AAE0NY21"/>
<reference evidence="3" key="1">
    <citation type="journal article" date="2023" name="Mol. Phylogenet. Evol.">
        <title>Genome-scale phylogeny and comparative genomics of the fungal order Sordariales.</title>
        <authorList>
            <person name="Hensen N."/>
            <person name="Bonometti L."/>
            <person name="Westerberg I."/>
            <person name="Brannstrom I.O."/>
            <person name="Guillou S."/>
            <person name="Cros-Aarteil S."/>
            <person name="Calhoun S."/>
            <person name="Haridas S."/>
            <person name="Kuo A."/>
            <person name="Mondo S."/>
            <person name="Pangilinan J."/>
            <person name="Riley R."/>
            <person name="LaButti K."/>
            <person name="Andreopoulos B."/>
            <person name="Lipzen A."/>
            <person name="Chen C."/>
            <person name="Yan M."/>
            <person name="Daum C."/>
            <person name="Ng V."/>
            <person name="Clum A."/>
            <person name="Steindorff A."/>
            <person name="Ohm R.A."/>
            <person name="Martin F."/>
            <person name="Silar P."/>
            <person name="Natvig D.O."/>
            <person name="Lalanne C."/>
            <person name="Gautier V."/>
            <person name="Ament-Velasquez S.L."/>
            <person name="Kruys A."/>
            <person name="Hutchinson M.I."/>
            <person name="Powell A.J."/>
            <person name="Barry K."/>
            <person name="Miller A.N."/>
            <person name="Grigoriev I.V."/>
            <person name="Debuchy R."/>
            <person name="Gladieux P."/>
            <person name="Hiltunen Thoren M."/>
            <person name="Johannesson H."/>
        </authorList>
    </citation>
    <scope>NUCLEOTIDE SEQUENCE</scope>
    <source>
        <strain evidence="3">CBS 232.78</strain>
    </source>
</reference>
<evidence type="ECO:0000259" key="2">
    <source>
        <dbReference type="Pfam" id="PF09414"/>
    </source>
</evidence>
<dbReference type="Pfam" id="PF09414">
    <property type="entry name" value="RNA_ligase"/>
    <property type="match status" value="1"/>
</dbReference>
<dbReference type="InterPro" id="IPR021122">
    <property type="entry name" value="RNA_ligase_dom_REL/Rnl2"/>
</dbReference>
<dbReference type="Gene3D" id="3.30.470.30">
    <property type="entry name" value="DNA ligase/mRNA capping enzyme"/>
    <property type="match status" value="1"/>
</dbReference>
<accession>A0AAE0NY21</accession>
<evidence type="ECO:0000313" key="4">
    <source>
        <dbReference type="Proteomes" id="UP001285441"/>
    </source>
</evidence>
<comment type="caution">
    <text evidence="3">The sequence shown here is derived from an EMBL/GenBank/DDBJ whole genome shotgun (WGS) entry which is preliminary data.</text>
</comment>
<feature type="compositionally biased region" description="Polar residues" evidence="1">
    <location>
        <begin position="47"/>
        <end position="65"/>
    </location>
</feature>
<dbReference type="Proteomes" id="UP001285441">
    <property type="component" value="Unassembled WGS sequence"/>
</dbReference>
<name>A0AAE0NY21_9PEZI</name>
<dbReference type="Pfam" id="PF21189">
    <property type="entry name" value="PHA02142"/>
    <property type="match status" value="1"/>
</dbReference>
<proteinExistence type="predicted"/>
<dbReference type="SUPFAM" id="SSF56091">
    <property type="entry name" value="DNA ligase/mRNA capping enzyme, catalytic domain"/>
    <property type="match status" value="1"/>
</dbReference>
<protein>
    <recommendedName>
        <fullName evidence="2">RNA ligase domain-containing protein</fullName>
    </recommendedName>
</protein>
<keyword evidence="4" id="KW-1185">Reference proteome</keyword>
<dbReference type="EMBL" id="JAULSW010000002">
    <property type="protein sequence ID" value="KAK3389714.1"/>
    <property type="molecule type" value="Genomic_DNA"/>
</dbReference>
<sequence length="611" mass="68795">MSHLYGRNKQQTASLRITIVKMAAQSGNANWRQFVLAAISQQNADLTVSREQQAATTPESTNGSHSHAHPSPTRESSESTTTKPDTYTRKLATVRRIESLRPFSREQQIATFKGGWTVVVKTGKFMEGENVLFCEVDSFLPIIGPHGSVFAEVWNMKSFEGKNGYLVTTKFSINSEKTKVISQGHIFKLAAFPGIWPARQPFDTLHEDTPNSVGEDVHVDRDEKIDYAPQLGIVKYDPYPERTDQAPAIGPVPKFIIKADMERVQNCPNLFTKLKYKRFTFQESVKMDGRTMTCYFVPRTSRNYQLLARLPEGNHMMRSVHPNGRFGVCSRNQDLNSRSKSIYWDSAMNANLHVKLAKLGRSIAVQGELVGWDLQGNPHNYEKNQYEFFVFAVFDIDACNRWDPARVEVFARNHGLKHVPVLGYHKIPDIARNHEDLITRADMTSYEGLVFKNCADGRWFKVHSPRYLLRRGNEGNWSNPAPARVASPALVDYQAVSSPSTPSASVASPANLPVASTTDSSVVAVLGGWQANPQDMNPLFQAYRQADEMLATYPMFQAYMRDWHHAGASGASGFVSDPEQARIDQPNMWTWRNWLPPHEGGWNGGTIRLRV</sequence>
<feature type="compositionally biased region" description="Low complexity" evidence="1">
    <location>
        <begin position="70"/>
        <end position="82"/>
    </location>
</feature>
<feature type="non-terminal residue" evidence="3">
    <location>
        <position position="1"/>
    </location>
</feature>
<evidence type="ECO:0000256" key="1">
    <source>
        <dbReference type="SAM" id="MobiDB-lite"/>
    </source>
</evidence>
<organism evidence="3 4">
    <name type="scientific">Podospora didyma</name>
    <dbReference type="NCBI Taxonomy" id="330526"/>
    <lineage>
        <taxon>Eukaryota</taxon>
        <taxon>Fungi</taxon>
        <taxon>Dikarya</taxon>
        <taxon>Ascomycota</taxon>
        <taxon>Pezizomycotina</taxon>
        <taxon>Sordariomycetes</taxon>
        <taxon>Sordariomycetidae</taxon>
        <taxon>Sordariales</taxon>
        <taxon>Podosporaceae</taxon>
        <taxon>Podospora</taxon>
    </lineage>
</organism>
<feature type="region of interest" description="Disordered" evidence="1">
    <location>
        <begin position="47"/>
        <end position="88"/>
    </location>
</feature>
<feature type="domain" description="RNA ligase" evidence="2">
    <location>
        <begin position="281"/>
        <end position="462"/>
    </location>
</feature>
<reference evidence="3" key="2">
    <citation type="submission" date="2023-06" db="EMBL/GenBank/DDBJ databases">
        <authorList>
            <consortium name="Lawrence Berkeley National Laboratory"/>
            <person name="Haridas S."/>
            <person name="Hensen N."/>
            <person name="Bonometti L."/>
            <person name="Westerberg I."/>
            <person name="Brannstrom I.O."/>
            <person name="Guillou S."/>
            <person name="Cros-Aarteil S."/>
            <person name="Calhoun S."/>
            <person name="Kuo A."/>
            <person name="Mondo S."/>
            <person name="Pangilinan J."/>
            <person name="Riley R."/>
            <person name="LaButti K."/>
            <person name="Andreopoulos B."/>
            <person name="Lipzen A."/>
            <person name="Chen C."/>
            <person name="Yanf M."/>
            <person name="Daum C."/>
            <person name="Ng V."/>
            <person name="Clum A."/>
            <person name="Steindorff A."/>
            <person name="Ohm R."/>
            <person name="Martin F."/>
            <person name="Silar P."/>
            <person name="Natvig D."/>
            <person name="Lalanne C."/>
            <person name="Gautier V."/>
            <person name="Ament-velasquez S.L."/>
            <person name="Kruys A."/>
            <person name="Hutchinson M.I."/>
            <person name="Powell A.J."/>
            <person name="Barry K."/>
            <person name="Miller A.N."/>
            <person name="Grigoriev I.V."/>
            <person name="Debuchy R."/>
            <person name="Gladieux P."/>
            <person name="Thoren M.H."/>
            <person name="Johannesson H."/>
        </authorList>
    </citation>
    <scope>NUCLEOTIDE SEQUENCE</scope>
    <source>
        <strain evidence="3">CBS 232.78</strain>
    </source>
</reference>